<dbReference type="SUPFAM" id="SSF50630">
    <property type="entry name" value="Acid proteases"/>
    <property type="match status" value="1"/>
</dbReference>
<dbReference type="GO" id="GO:0004190">
    <property type="term" value="F:aspartic-type endopeptidase activity"/>
    <property type="evidence" value="ECO:0007669"/>
    <property type="project" value="UniProtKB-KW"/>
</dbReference>
<evidence type="ECO:0000256" key="2">
    <source>
        <dbReference type="PIRSR" id="PIRSR601461-2"/>
    </source>
</evidence>
<dbReference type="GO" id="GO:0006508">
    <property type="term" value="P:proteolysis"/>
    <property type="evidence" value="ECO:0007669"/>
    <property type="project" value="UniProtKB-KW"/>
</dbReference>
<dbReference type="InterPro" id="IPR033121">
    <property type="entry name" value="PEPTIDASE_A1"/>
</dbReference>
<evidence type="ECO:0000313" key="6">
    <source>
        <dbReference type="Proteomes" id="UP000270296"/>
    </source>
</evidence>
<proteinExistence type="inferred from homology"/>
<dbReference type="PANTHER" id="PTHR47966:SF51">
    <property type="entry name" value="BETA-SITE APP-CLEAVING ENZYME, ISOFORM A-RELATED"/>
    <property type="match status" value="1"/>
</dbReference>
<dbReference type="PRINTS" id="PR00792">
    <property type="entry name" value="PEPSIN"/>
</dbReference>
<dbReference type="InterPro" id="IPR021109">
    <property type="entry name" value="Peptidase_aspartic_dom_sf"/>
</dbReference>
<gene>
    <name evidence="5" type="ORF">SBAD_LOCUS11133</name>
</gene>
<dbReference type="AlphaFoldDB" id="A0A3P8GRR7"/>
<dbReference type="PROSITE" id="PS51767">
    <property type="entry name" value="PEPTIDASE_A1"/>
    <property type="match status" value="1"/>
</dbReference>
<dbReference type="PANTHER" id="PTHR47966">
    <property type="entry name" value="BETA-SITE APP-CLEAVING ENZYME, ISOFORM A-RELATED"/>
    <property type="match status" value="1"/>
</dbReference>
<dbReference type="InterPro" id="IPR001461">
    <property type="entry name" value="Aspartic_peptidase_A1"/>
</dbReference>
<name>A0A3P8GRR7_9BILA</name>
<keyword evidence="3" id="KW-0064">Aspartyl protease</keyword>
<evidence type="ECO:0000256" key="1">
    <source>
        <dbReference type="ARBA" id="ARBA00007447"/>
    </source>
</evidence>
<dbReference type="EMBL" id="UZAM01015126">
    <property type="protein sequence ID" value="VDP37369.1"/>
    <property type="molecule type" value="Genomic_DNA"/>
</dbReference>
<feature type="disulfide bond" evidence="2">
    <location>
        <begin position="73"/>
        <end position="77"/>
    </location>
</feature>
<evidence type="ECO:0000313" key="5">
    <source>
        <dbReference type="EMBL" id="VDP37369.1"/>
    </source>
</evidence>
<dbReference type="Gene3D" id="2.40.70.10">
    <property type="entry name" value="Acid Proteases"/>
    <property type="match status" value="1"/>
</dbReference>
<dbReference type="PROSITE" id="PS00141">
    <property type="entry name" value="ASP_PROTEASE"/>
    <property type="match status" value="1"/>
</dbReference>
<reference evidence="5 6" key="1">
    <citation type="submission" date="2018-11" db="EMBL/GenBank/DDBJ databases">
        <authorList>
            <consortium name="Pathogen Informatics"/>
        </authorList>
    </citation>
    <scope>NUCLEOTIDE SEQUENCE [LARGE SCALE GENOMIC DNA]</scope>
</reference>
<keyword evidence="2" id="KW-1015">Disulfide bond</keyword>
<feature type="domain" description="Peptidase A1" evidence="4">
    <location>
        <begin position="1"/>
        <end position="189"/>
    </location>
</feature>
<evidence type="ECO:0000256" key="3">
    <source>
        <dbReference type="RuleBase" id="RU000454"/>
    </source>
</evidence>
<dbReference type="Proteomes" id="UP000270296">
    <property type="component" value="Unassembled WGS sequence"/>
</dbReference>
<keyword evidence="6" id="KW-1185">Reference proteome</keyword>
<comment type="similarity">
    <text evidence="1 3">Belongs to the peptidase A1 family.</text>
</comment>
<dbReference type="InterPro" id="IPR001969">
    <property type="entry name" value="Aspartic_peptidase_AS"/>
</dbReference>
<dbReference type="Pfam" id="PF00026">
    <property type="entry name" value="Asp"/>
    <property type="match status" value="1"/>
</dbReference>
<organism evidence="5 6">
    <name type="scientific">Soboliphyme baturini</name>
    <dbReference type="NCBI Taxonomy" id="241478"/>
    <lineage>
        <taxon>Eukaryota</taxon>
        <taxon>Metazoa</taxon>
        <taxon>Ecdysozoa</taxon>
        <taxon>Nematoda</taxon>
        <taxon>Enoplea</taxon>
        <taxon>Dorylaimia</taxon>
        <taxon>Dioctophymatida</taxon>
        <taxon>Dioctophymatoidea</taxon>
        <taxon>Soboliphymatidae</taxon>
        <taxon>Soboliphyme</taxon>
    </lineage>
</organism>
<sequence length="195" mass="21431">MQVTVVYVGSILQPQFTQIHFSDPSSPFGGELLIGGTDPARYEEPIIWASITKQGYWQFQMDGVFVESESTGCADGCPAIADSGTSLFVAPEAEVEAIAKQVGAVKMIKNQFPLNGTDYVLKVSSLFFLNRLPFVTVRILQVTRFGQSVCILGFRGMNLPIKKLWIIGDIFIGRYYTIFDMGNLQVGFAKAKPAS</sequence>
<evidence type="ECO:0000259" key="4">
    <source>
        <dbReference type="PROSITE" id="PS51767"/>
    </source>
</evidence>
<keyword evidence="3" id="KW-0378">Hydrolase</keyword>
<dbReference type="OrthoDB" id="771136at2759"/>
<accession>A0A3P8GRR7</accession>
<keyword evidence="3" id="KW-0645">Protease</keyword>
<protein>
    <recommendedName>
        <fullName evidence="4">Peptidase A1 domain-containing protein</fullName>
    </recommendedName>
</protein>